<protein>
    <submittedName>
        <fullName evidence="1">Uncharacterized protein</fullName>
    </submittedName>
</protein>
<dbReference type="Proteomes" id="UP000294847">
    <property type="component" value="Chromosome 6"/>
</dbReference>
<name>A0A4P7NP41_PYROR</name>
<sequence>MSAPHSFLLDAQSAALSRGATPPFSRRKTRACCAKPVAQERLRFQDLPFGMASQNRQTWFVGTAWDPPCSNIK</sequence>
<reference evidence="1 2" key="1">
    <citation type="journal article" date="2019" name="Mol. Biol. Evol.">
        <title>Blast fungal genomes show frequent chromosomal changes, gene gains and losses, and effector gene turnover.</title>
        <authorList>
            <person name="Gomez Luciano L.B."/>
            <person name="Jason Tsai I."/>
            <person name="Chuma I."/>
            <person name="Tosa Y."/>
            <person name="Chen Y.H."/>
            <person name="Li J.Y."/>
            <person name="Li M.Y."/>
            <person name="Jade Lu M.Y."/>
            <person name="Nakayashiki H."/>
            <person name="Li W.H."/>
        </authorList>
    </citation>
    <scope>NUCLEOTIDE SEQUENCE [LARGE SCALE GENOMIC DNA]</scope>
    <source>
        <strain evidence="1">MZ5-1-6</strain>
    </source>
</reference>
<organism evidence="1 2">
    <name type="scientific">Pyricularia oryzae</name>
    <name type="common">Rice blast fungus</name>
    <name type="synonym">Magnaporthe oryzae</name>
    <dbReference type="NCBI Taxonomy" id="318829"/>
    <lineage>
        <taxon>Eukaryota</taxon>
        <taxon>Fungi</taxon>
        <taxon>Dikarya</taxon>
        <taxon>Ascomycota</taxon>
        <taxon>Pezizomycotina</taxon>
        <taxon>Sordariomycetes</taxon>
        <taxon>Sordariomycetidae</taxon>
        <taxon>Magnaporthales</taxon>
        <taxon>Pyriculariaceae</taxon>
        <taxon>Pyricularia</taxon>
    </lineage>
</organism>
<evidence type="ECO:0000313" key="1">
    <source>
        <dbReference type="EMBL" id="QBZ64115.1"/>
    </source>
</evidence>
<evidence type="ECO:0000313" key="2">
    <source>
        <dbReference type="Proteomes" id="UP000294847"/>
    </source>
</evidence>
<accession>A0A4P7NP41</accession>
<gene>
    <name evidence="1" type="ORF">PoMZ_05807</name>
</gene>
<proteinExistence type="predicted"/>
<dbReference type="EMBL" id="CP034209">
    <property type="protein sequence ID" value="QBZ64115.1"/>
    <property type="molecule type" value="Genomic_DNA"/>
</dbReference>
<dbReference type="AlphaFoldDB" id="A0A4P7NP41"/>